<dbReference type="Proteomes" id="UP000054166">
    <property type="component" value="Unassembled WGS sequence"/>
</dbReference>
<dbReference type="OrthoDB" id="3190489at2759"/>
<evidence type="ECO:0008006" key="3">
    <source>
        <dbReference type="Google" id="ProtNLM"/>
    </source>
</evidence>
<gene>
    <name evidence="1" type="ORF">PILCRDRAFT_691659</name>
</gene>
<reference evidence="1 2" key="1">
    <citation type="submission" date="2014-04" db="EMBL/GenBank/DDBJ databases">
        <authorList>
            <consortium name="DOE Joint Genome Institute"/>
            <person name="Kuo A."/>
            <person name="Tarkka M."/>
            <person name="Buscot F."/>
            <person name="Kohler A."/>
            <person name="Nagy L.G."/>
            <person name="Floudas D."/>
            <person name="Copeland A."/>
            <person name="Barry K.W."/>
            <person name="Cichocki N."/>
            <person name="Veneault-Fourrey C."/>
            <person name="LaButti K."/>
            <person name="Lindquist E.A."/>
            <person name="Lipzen A."/>
            <person name="Lundell T."/>
            <person name="Morin E."/>
            <person name="Murat C."/>
            <person name="Sun H."/>
            <person name="Tunlid A."/>
            <person name="Henrissat B."/>
            <person name="Grigoriev I.V."/>
            <person name="Hibbett D.S."/>
            <person name="Martin F."/>
            <person name="Nordberg H.P."/>
            <person name="Cantor M.N."/>
            <person name="Hua S.X."/>
        </authorList>
    </citation>
    <scope>NUCLEOTIDE SEQUENCE [LARGE SCALE GENOMIC DNA]</scope>
    <source>
        <strain evidence="1 2">F 1598</strain>
    </source>
</reference>
<dbReference type="HOGENOM" id="CLU_1533155_0_0_1"/>
<dbReference type="AlphaFoldDB" id="A0A0C3F4P2"/>
<dbReference type="EMBL" id="KN833054">
    <property type="protein sequence ID" value="KIM74856.1"/>
    <property type="molecule type" value="Genomic_DNA"/>
</dbReference>
<reference evidence="2" key="2">
    <citation type="submission" date="2015-01" db="EMBL/GenBank/DDBJ databases">
        <title>Evolutionary Origins and Diversification of the Mycorrhizal Mutualists.</title>
        <authorList>
            <consortium name="DOE Joint Genome Institute"/>
            <consortium name="Mycorrhizal Genomics Consortium"/>
            <person name="Kohler A."/>
            <person name="Kuo A."/>
            <person name="Nagy L.G."/>
            <person name="Floudas D."/>
            <person name="Copeland A."/>
            <person name="Barry K.W."/>
            <person name="Cichocki N."/>
            <person name="Veneault-Fourrey C."/>
            <person name="LaButti K."/>
            <person name="Lindquist E.A."/>
            <person name="Lipzen A."/>
            <person name="Lundell T."/>
            <person name="Morin E."/>
            <person name="Murat C."/>
            <person name="Riley R."/>
            <person name="Ohm R."/>
            <person name="Sun H."/>
            <person name="Tunlid A."/>
            <person name="Henrissat B."/>
            <person name="Grigoriev I.V."/>
            <person name="Hibbett D.S."/>
            <person name="Martin F."/>
        </authorList>
    </citation>
    <scope>NUCLEOTIDE SEQUENCE [LARGE SCALE GENOMIC DNA]</scope>
    <source>
        <strain evidence="2">F 1598</strain>
    </source>
</reference>
<protein>
    <recommendedName>
        <fullName evidence="3">F-box domain-containing protein</fullName>
    </recommendedName>
</protein>
<keyword evidence="2" id="KW-1185">Reference proteome</keyword>
<name>A0A0C3F4P2_PILCF</name>
<evidence type="ECO:0000313" key="1">
    <source>
        <dbReference type="EMBL" id="KIM74856.1"/>
    </source>
</evidence>
<evidence type="ECO:0000313" key="2">
    <source>
        <dbReference type="Proteomes" id="UP000054166"/>
    </source>
</evidence>
<sequence length="175" mass="19756">MEGLPAELWDKVMSKCLRKDQAALCRVSKYFGILTTRQMYRTIILRSPSQIMRCCRSITLRGSNATAVRTLLVDCGSWQIYEPLRLAAFYPNILAALSACGPNLLHLDTSFYLETNYLASGLLQEADLRTDLQCDHDIGGIQSLNAILKVAPKQLDRFELTEQNKNRWTVTSNVP</sequence>
<accession>A0A0C3F4P2</accession>
<dbReference type="InParanoid" id="A0A0C3F4P2"/>
<proteinExistence type="predicted"/>
<organism evidence="1 2">
    <name type="scientific">Piloderma croceum (strain F 1598)</name>
    <dbReference type="NCBI Taxonomy" id="765440"/>
    <lineage>
        <taxon>Eukaryota</taxon>
        <taxon>Fungi</taxon>
        <taxon>Dikarya</taxon>
        <taxon>Basidiomycota</taxon>
        <taxon>Agaricomycotina</taxon>
        <taxon>Agaricomycetes</taxon>
        <taxon>Agaricomycetidae</taxon>
        <taxon>Atheliales</taxon>
        <taxon>Atheliaceae</taxon>
        <taxon>Piloderma</taxon>
    </lineage>
</organism>